<dbReference type="InterPro" id="IPR036047">
    <property type="entry name" value="F-box-like_dom_sf"/>
</dbReference>
<reference evidence="2 3" key="1">
    <citation type="submission" date="2018-06" db="EMBL/GenBank/DDBJ databases">
        <title>The Genome of Cuscuta australis (Dodder) Provides Insight into the Evolution of Plant Parasitism.</title>
        <authorList>
            <person name="Liu H."/>
        </authorList>
    </citation>
    <scope>NUCLEOTIDE SEQUENCE [LARGE SCALE GENOMIC DNA]</scope>
    <source>
        <strain evidence="3">cv. Yunnan</strain>
        <tissue evidence="2">Vines</tissue>
    </source>
</reference>
<dbReference type="Gene3D" id="1.20.1280.50">
    <property type="match status" value="1"/>
</dbReference>
<proteinExistence type="predicted"/>
<dbReference type="SMART" id="SM00256">
    <property type="entry name" value="FBOX"/>
    <property type="match status" value="1"/>
</dbReference>
<keyword evidence="3" id="KW-1185">Reference proteome</keyword>
<feature type="domain" description="F-box" evidence="1">
    <location>
        <begin position="31"/>
        <end position="77"/>
    </location>
</feature>
<dbReference type="PANTHER" id="PTHR31672">
    <property type="entry name" value="BNACNNG10540D PROTEIN"/>
    <property type="match status" value="1"/>
</dbReference>
<dbReference type="Pfam" id="PF08268">
    <property type="entry name" value="FBA_3"/>
    <property type="match status" value="1"/>
</dbReference>
<gene>
    <name evidence="2" type="ORF">DM860_012067</name>
</gene>
<dbReference type="Proteomes" id="UP000249390">
    <property type="component" value="Unassembled WGS sequence"/>
</dbReference>
<comment type="caution">
    <text evidence="2">The sequence shown here is derived from an EMBL/GenBank/DDBJ whole genome shotgun (WGS) entry which is preliminary data.</text>
</comment>
<evidence type="ECO:0000313" key="2">
    <source>
        <dbReference type="EMBL" id="RAL42284.1"/>
    </source>
</evidence>
<dbReference type="EMBL" id="NQVE01000175">
    <property type="protein sequence ID" value="RAL42284.1"/>
    <property type="molecule type" value="Genomic_DNA"/>
</dbReference>
<dbReference type="SUPFAM" id="SSF81383">
    <property type="entry name" value="F-box domain"/>
    <property type="match status" value="1"/>
</dbReference>
<protein>
    <recommendedName>
        <fullName evidence="1">F-box domain-containing protein</fullName>
    </recommendedName>
</protein>
<dbReference type="InterPro" id="IPR001810">
    <property type="entry name" value="F-box_dom"/>
</dbReference>
<dbReference type="CDD" id="cd22157">
    <property type="entry name" value="F-box_AtFBW1-like"/>
    <property type="match status" value="1"/>
</dbReference>
<dbReference type="PANTHER" id="PTHR31672:SF13">
    <property type="entry name" value="F-BOX PROTEIN CPR30-LIKE"/>
    <property type="match status" value="1"/>
</dbReference>
<sequence length="418" mass="48195">MPYELRRRRRTRRNMSEYLPPESSPPTKKKKEMLSYLPPEVITLILSRLPVESAVKCTAVCKAWYALIKDPSFIPTHLQQAVSLQEGDLLHHGFIFFHMCWDNGAFVGYKKLRLPFKSGGFKYFGTCNGLICLVNVYPFPWDVILWNPCIRRHFILPKPDLPHGTIRRATLGFGFDSLSDDYKALLLVVFHKDGQDSIEAWLFSLNKCSWRRITEVSPKHRCCSGVRQMAFVNGALHWHGFLNYDALSHVIFAFDLSTEKFHVMSYPNTSVHFHPHISVIKYEESIAVIIPASHNYNRVDLWVMKEYSVNSSWTNVLHPTGEGRELVIDTAGLMDVYGVRKNGELLVNVTREHGRGCELATLDLNCHQNEQRLKRLGIRTQHGDSYVGSFVESLVLFDKGEQDTKGQKRKNRKPKKRY</sequence>
<evidence type="ECO:0000313" key="3">
    <source>
        <dbReference type="Proteomes" id="UP000249390"/>
    </source>
</evidence>
<dbReference type="PROSITE" id="PS50181">
    <property type="entry name" value="FBOX"/>
    <property type="match status" value="1"/>
</dbReference>
<dbReference type="NCBIfam" id="TIGR01640">
    <property type="entry name" value="F_box_assoc_1"/>
    <property type="match status" value="1"/>
</dbReference>
<organism evidence="2 3">
    <name type="scientific">Cuscuta australis</name>
    <dbReference type="NCBI Taxonomy" id="267555"/>
    <lineage>
        <taxon>Eukaryota</taxon>
        <taxon>Viridiplantae</taxon>
        <taxon>Streptophyta</taxon>
        <taxon>Embryophyta</taxon>
        <taxon>Tracheophyta</taxon>
        <taxon>Spermatophyta</taxon>
        <taxon>Magnoliopsida</taxon>
        <taxon>eudicotyledons</taxon>
        <taxon>Gunneridae</taxon>
        <taxon>Pentapetalae</taxon>
        <taxon>asterids</taxon>
        <taxon>lamiids</taxon>
        <taxon>Solanales</taxon>
        <taxon>Convolvulaceae</taxon>
        <taxon>Cuscuteae</taxon>
        <taxon>Cuscuta</taxon>
        <taxon>Cuscuta subgen. Grammica</taxon>
        <taxon>Cuscuta sect. Cleistogrammica</taxon>
    </lineage>
</organism>
<accession>A0A328D9X5</accession>
<name>A0A328D9X5_9ASTE</name>
<evidence type="ECO:0000259" key="1">
    <source>
        <dbReference type="PROSITE" id="PS50181"/>
    </source>
</evidence>
<dbReference type="AlphaFoldDB" id="A0A328D9X5"/>
<dbReference type="InterPro" id="IPR050796">
    <property type="entry name" value="SCF_F-box_component"/>
</dbReference>
<dbReference type="InterPro" id="IPR017451">
    <property type="entry name" value="F-box-assoc_interact_dom"/>
</dbReference>
<dbReference type="InterPro" id="IPR013187">
    <property type="entry name" value="F-box-assoc_dom_typ3"/>
</dbReference>
<dbReference type="Pfam" id="PF12937">
    <property type="entry name" value="F-box-like"/>
    <property type="match status" value="1"/>
</dbReference>